<keyword evidence="1" id="KW-0812">Transmembrane</keyword>
<evidence type="ECO:0000256" key="1">
    <source>
        <dbReference type="SAM" id="Phobius"/>
    </source>
</evidence>
<evidence type="ECO:0000313" key="3">
    <source>
        <dbReference type="Proteomes" id="UP000176413"/>
    </source>
</evidence>
<feature type="transmembrane region" description="Helical" evidence="1">
    <location>
        <begin position="196"/>
        <end position="214"/>
    </location>
</feature>
<feature type="transmembrane region" description="Helical" evidence="1">
    <location>
        <begin position="35"/>
        <end position="57"/>
    </location>
</feature>
<gene>
    <name evidence="2" type="ORF">A3D53_03465</name>
</gene>
<evidence type="ECO:0008006" key="4">
    <source>
        <dbReference type="Google" id="ProtNLM"/>
    </source>
</evidence>
<keyword evidence="1" id="KW-0472">Membrane</keyword>
<protein>
    <recommendedName>
        <fullName evidence="4">Glycosyltransferase RgtA/B/C/D-like domain-containing protein</fullName>
    </recommendedName>
</protein>
<feature type="transmembrane region" description="Helical" evidence="1">
    <location>
        <begin position="333"/>
        <end position="350"/>
    </location>
</feature>
<comment type="caution">
    <text evidence="2">The sequence shown here is derived from an EMBL/GenBank/DDBJ whole genome shotgun (WGS) entry which is preliminary data.</text>
</comment>
<dbReference type="EMBL" id="MFQA01000042">
    <property type="protein sequence ID" value="OGH68450.1"/>
    <property type="molecule type" value="Genomic_DNA"/>
</dbReference>
<sequence length="699" mass="78222">MFEVFAIRKGVAVAVLGLLIAWCLSMPVPFLGQAAFLVYLYLVGKAATRVLVILFNFSYSRRTFVLGLFIIFVTLGSWLCVALLVGKLTPLMYALVFLINGCAWFWLDYYAVRRSPPRLEEADAFVTQEPKSFWIFAGVFVYAVLFIVGLILLYQTRSEGSLTSPWQTIHPHYLYIFIAATIVLGWLSLTSLSTRSVVVLFIAHTFLLHSYLPLSHSLFYGADGWRHLANVQTIIAEEPLVEAALSEAPGTGAYFGILPYGQMWGLMALLTRLFGVSPVVIIKWFVPVIWSLIFPLLIVELAKLFSLGKRGTFYLLWTTLFPFALQAAGSFTLPVSFGLPIWLFLTILVLKRIDKPRQSQMTALAVLGFLSIFGYSLYAVLFWLGWFVAELIYWPRERGWQAVVIVFSGIVGMLSIPALELIAGYSTFKPIAWFGVLKEIVGNFSGWYVAIGPRTFDTIIGNILINQVPSAAYVPNVFTAHLWWLPIVAIVFFGLAIWGTWYALSRRQMTIVWFGVMSFALTGGYLISRYLLAGEQLFSRRLDPVLAIIYCVVIVFVLRYLDRSITNQPIVAKLLPVFLIFDALVIGALYTLGPDTGVVSTADAQAMEYVWQHDKNQPRHCVIADTYPLLALEAISHKQIIGGGFPINEYFAQPELQAIWRKANGTLSASDLQAAFLATGANNCWIVKNGTILNKTDKN</sequence>
<feature type="transmembrane region" description="Helical" evidence="1">
    <location>
        <begin position="400"/>
        <end position="419"/>
    </location>
</feature>
<feature type="transmembrane region" description="Helical" evidence="1">
    <location>
        <begin position="544"/>
        <end position="562"/>
    </location>
</feature>
<name>A0A1F6MA44_9BACT</name>
<feature type="transmembrane region" description="Helical" evidence="1">
    <location>
        <begin position="511"/>
        <end position="532"/>
    </location>
</feature>
<feature type="transmembrane region" description="Helical" evidence="1">
    <location>
        <begin position="64"/>
        <end position="85"/>
    </location>
</feature>
<dbReference type="AlphaFoldDB" id="A0A1F6MA44"/>
<feature type="transmembrane region" description="Helical" evidence="1">
    <location>
        <begin position="362"/>
        <end position="388"/>
    </location>
</feature>
<feature type="transmembrane region" description="Helical" evidence="1">
    <location>
        <begin position="91"/>
        <end position="112"/>
    </location>
</feature>
<feature type="transmembrane region" description="Helical" evidence="1">
    <location>
        <begin position="133"/>
        <end position="153"/>
    </location>
</feature>
<dbReference type="Proteomes" id="UP000176413">
    <property type="component" value="Unassembled WGS sequence"/>
</dbReference>
<keyword evidence="1" id="KW-1133">Transmembrane helix</keyword>
<feature type="transmembrane region" description="Helical" evidence="1">
    <location>
        <begin position="273"/>
        <end position="299"/>
    </location>
</feature>
<feature type="transmembrane region" description="Helical" evidence="1">
    <location>
        <begin position="574"/>
        <end position="593"/>
    </location>
</feature>
<evidence type="ECO:0000313" key="2">
    <source>
        <dbReference type="EMBL" id="OGH68450.1"/>
    </source>
</evidence>
<feature type="transmembrane region" description="Helical" evidence="1">
    <location>
        <begin position="173"/>
        <end position="189"/>
    </location>
</feature>
<organism evidence="2 3">
    <name type="scientific">Candidatus Magasanikbacteria bacterium RIFCSPHIGHO2_02_FULL_45_10</name>
    <dbReference type="NCBI Taxonomy" id="1798679"/>
    <lineage>
        <taxon>Bacteria</taxon>
        <taxon>Candidatus Magasanikiibacteriota</taxon>
    </lineage>
</organism>
<feature type="transmembrane region" description="Helical" evidence="1">
    <location>
        <begin position="431"/>
        <end position="450"/>
    </location>
</feature>
<accession>A0A1F6MA44</accession>
<reference evidence="2 3" key="1">
    <citation type="journal article" date="2016" name="Nat. Commun.">
        <title>Thousands of microbial genomes shed light on interconnected biogeochemical processes in an aquifer system.</title>
        <authorList>
            <person name="Anantharaman K."/>
            <person name="Brown C.T."/>
            <person name="Hug L.A."/>
            <person name="Sharon I."/>
            <person name="Castelle C.J."/>
            <person name="Probst A.J."/>
            <person name="Thomas B.C."/>
            <person name="Singh A."/>
            <person name="Wilkins M.J."/>
            <person name="Karaoz U."/>
            <person name="Brodie E.L."/>
            <person name="Williams K.H."/>
            <person name="Hubbard S.S."/>
            <person name="Banfield J.F."/>
        </authorList>
    </citation>
    <scope>NUCLEOTIDE SEQUENCE [LARGE SCALE GENOMIC DNA]</scope>
</reference>
<feature type="transmembrane region" description="Helical" evidence="1">
    <location>
        <begin position="483"/>
        <end position="504"/>
    </location>
</feature>
<proteinExistence type="predicted"/>